<sequence>MKAVTSARVLAAVLLLGGCSTTPPKDGTTFDAMLGEMSRAAEERPPPALPEAVSRALLPSLTIEVPKAVPEPVEPRFDLVVSDAPAAQVFMAIVSGSRYSMLVHPEVKGTLSVNLRDVTVKEALDAIRDLYGYEYTMEGNRIIVHPLTARTKVFRVNYPTGVRRGASEVAVSSSSIHGTAAGPTVTPQATVTQPGVAAPVIESSKVTTKSEADFWKELTAALNAIVGSGEGRSVVVSPQSGVVVVRAMPQELKSVEEFLKASRLNVERQVMLEAKILEVELNDGYEAGINWAAFRVHDGRLSAGQLGPGTVLRPSGSLSTGGTFVTDPATGVTTIQNPAISALPGVDLIRSGTAGGVFSLAFQTGSFAALLSFLETQGNVHVLSSPRIATLNNQKAVLKVGQDELFVTNVSTTTTTGTATTTTPSVTLQSFFSGIALDVTPQIDERNMITLHIHPSVSEVQQIERRINLSGTLGAITIPVPRSQIRETDSIVRVEDGQIVAIGGLMAQTQTEDRSGVPGLSDLPFVGSVFRQTRQRSTKRELVILLKPTIIKSDQDWVGDLKQSRDRLEKLDRGFSWGGKSEVFGTKAEGGPPPWQGTPTEPPQK</sequence>
<keyword evidence="2" id="KW-0472">Membrane</keyword>
<comment type="caution">
    <text evidence="6">The sequence shown here is derived from an EMBL/GenBank/DDBJ whole genome shotgun (WGS) entry which is preliminary data.</text>
</comment>
<dbReference type="PANTHER" id="PTHR30332">
    <property type="entry name" value="PROBABLE GENERAL SECRETION PATHWAY PROTEIN D"/>
    <property type="match status" value="1"/>
</dbReference>
<dbReference type="Pfam" id="PF00263">
    <property type="entry name" value="Secretin"/>
    <property type="match status" value="1"/>
</dbReference>
<dbReference type="InterPro" id="IPR004846">
    <property type="entry name" value="T2SS/T3SS_dom"/>
</dbReference>
<feature type="domain" description="Secretin/TonB short N-terminal" evidence="5">
    <location>
        <begin position="99"/>
        <end position="147"/>
    </location>
</feature>
<evidence type="ECO:0000313" key="6">
    <source>
        <dbReference type="EMBL" id="TXF10852.1"/>
    </source>
</evidence>
<dbReference type="Gene3D" id="3.30.1370.130">
    <property type="match status" value="1"/>
</dbReference>
<name>A0A5C7ERI3_9PROT</name>
<evidence type="ECO:0000256" key="3">
    <source>
        <dbReference type="ARBA" id="ARBA00023237"/>
    </source>
</evidence>
<dbReference type="PANTHER" id="PTHR30332:SF17">
    <property type="entry name" value="TYPE IV PILIATION SYSTEM PROTEIN DR_0774-RELATED"/>
    <property type="match status" value="1"/>
</dbReference>
<dbReference type="Pfam" id="PF07655">
    <property type="entry name" value="Secretin_N_2"/>
    <property type="match status" value="1"/>
</dbReference>
<dbReference type="EMBL" id="VPFL01000020">
    <property type="protein sequence ID" value="TXF10852.1"/>
    <property type="molecule type" value="Genomic_DNA"/>
</dbReference>
<organism evidence="6 7">
    <name type="scientific">Pelomicrobium methylotrophicum</name>
    <dbReference type="NCBI Taxonomy" id="2602750"/>
    <lineage>
        <taxon>Bacteria</taxon>
        <taxon>Pseudomonadati</taxon>
        <taxon>Pseudomonadota</taxon>
        <taxon>Hydrogenophilia</taxon>
        <taxon>Hydrogenophilia incertae sedis</taxon>
        <taxon>Pelomicrobium</taxon>
    </lineage>
</organism>
<evidence type="ECO:0000259" key="5">
    <source>
        <dbReference type="SMART" id="SM00965"/>
    </source>
</evidence>
<dbReference type="InParanoid" id="A0A5C7ERI3"/>
<dbReference type="SMART" id="SM00965">
    <property type="entry name" value="STN"/>
    <property type="match status" value="1"/>
</dbReference>
<dbReference type="Pfam" id="PF07660">
    <property type="entry name" value="STN"/>
    <property type="match status" value="1"/>
</dbReference>
<dbReference type="FunCoup" id="A0A5C7ERI3">
    <property type="interactions" value="114"/>
</dbReference>
<dbReference type="PRINTS" id="PR00811">
    <property type="entry name" value="BCTERIALGSPD"/>
</dbReference>
<accession>A0A5C7ERI3</accession>
<dbReference type="RefSeq" id="WP_147800619.1">
    <property type="nucleotide sequence ID" value="NZ_VPFL01000020.1"/>
</dbReference>
<dbReference type="NCBIfam" id="TIGR02519">
    <property type="entry name" value="pilus_MshL"/>
    <property type="match status" value="1"/>
</dbReference>
<evidence type="ECO:0000256" key="1">
    <source>
        <dbReference type="ARBA" id="ARBA00022448"/>
    </source>
</evidence>
<dbReference type="InterPro" id="IPR011662">
    <property type="entry name" value="Secretin/TonB_short_N"/>
</dbReference>
<dbReference type="OrthoDB" id="9779724at2"/>
<proteinExistence type="predicted"/>
<reference evidence="6 7" key="1">
    <citation type="submission" date="2019-08" db="EMBL/GenBank/DDBJ databases">
        <title>Pelomicrobium methylotrophicum gen. nov., sp. nov. a moderately thermophilic, facultatively anaerobic, lithoautotrophic and methylotrophic bacterium isolated from a terrestrial mud volcano.</title>
        <authorList>
            <person name="Slobodkina G.B."/>
            <person name="Merkel A.Y."/>
            <person name="Slobodkin A.I."/>
        </authorList>
    </citation>
    <scope>NUCLEOTIDE SEQUENCE [LARGE SCALE GENOMIC DNA]</scope>
    <source>
        <strain evidence="6 7">SM250</strain>
    </source>
</reference>
<keyword evidence="7" id="KW-1185">Reference proteome</keyword>
<dbReference type="Proteomes" id="UP000321201">
    <property type="component" value="Unassembled WGS sequence"/>
</dbReference>
<dbReference type="GO" id="GO:0019867">
    <property type="term" value="C:outer membrane"/>
    <property type="evidence" value="ECO:0007669"/>
    <property type="project" value="InterPro"/>
</dbReference>
<dbReference type="AlphaFoldDB" id="A0A5C7ERI3"/>
<evidence type="ECO:0000313" key="7">
    <source>
        <dbReference type="Proteomes" id="UP000321201"/>
    </source>
</evidence>
<evidence type="ECO:0000256" key="4">
    <source>
        <dbReference type="SAM" id="MobiDB-lite"/>
    </source>
</evidence>
<dbReference type="PROSITE" id="PS51257">
    <property type="entry name" value="PROKAR_LIPOPROTEIN"/>
    <property type="match status" value="1"/>
</dbReference>
<dbReference type="InterPro" id="IPR050810">
    <property type="entry name" value="Bact_Secretion_Sys_Channel"/>
</dbReference>
<dbReference type="InterPro" id="IPR001775">
    <property type="entry name" value="GspD/PilQ"/>
</dbReference>
<keyword evidence="3" id="KW-0998">Cell outer membrane</keyword>
<protein>
    <submittedName>
        <fullName evidence="6">Pilus (MSHA type) biogenesis protein MshL</fullName>
    </submittedName>
</protein>
<dbReference type="InterPro" id="IPR013358">
    <property type="entry name" value="Pilus_biogenesis_MshL"/>
</dbReference>
<keyword evidence="1" id="KW-0813">Transport</keyword>
<dbReference type="GO" id="GO:0009306">
    <property type="term" value="P:protein secretion"/>
    <property type="evidence" value="ECO:0007669"/>
    <property type="project" value="InterPro"/>
</dbReference>
<dbReference type="InterPro" id="IPR011514">
    <property type="entry name" value="Secretin_N_2"/>
</dbReference>
<feature type="region of interest" description="Disordered" evidence="4">
    <location>
        <begin position="578"/>
        <end position="605"/>
    </location>
</feature>
<evidence type="ECO:0000256" key="2">
    <source>
        <dbReference type="ARBA" id="ARBA00023136"/>
    </source>
</evidence>
<feature type="compositionally biased region" description="Pro residues" evidence="4">
    <location>
        <begin position="591"/>
        <end position="605"/>
    </location>
</feature>
<dbReference type="GO" id="GO:0015627">
    <property type="term" value="C:type II protein secretion system complex"/>
    <property type="evidence" value="ECO:0007669"/>
    <property type="project" value="TreeGrafter"/>
</dbReference>
<gene>
    <name evidence="6" type="primary">mshL</name>
    <name evidence="6" type="ORF">FR698_12940</name>
</gene>
<dbReference type="GO" id="GO:0009297">
    <property type="term" value="P:pilus assembly"/>
    <property type="evidence" value="ECO:0007669"/>
    <property type="project" value="InterPro"/>
</dbReference>